<dbReference type="GO" id="GO:0006629">
    <property type="term" value="P:lipid metabolic process"/>
    <property type="evidence" value="ECO:0007669"/>
    <property type="project" value="UniProtKB-KW"/>
</dbReference>
<evidence type="ECO:0000313" key="19">
    <source>
        <dbReference type="EMBL" id="DAD26631.1"/>
    </source>
</evidence>
<keyword evidence="12" id="KW-0539">Nucleus</keyword>
<dbReference type="GO" id="GO:0005739">
    <property type="term" value="C:mitochondrion"/>
    <property type="evidence" value="ECO:0007669"/>
    <property type="project" value="UniProtKB-SubCell"/>
</dbReference>
<keyword evidence="7" id="KW-0378">Hydrolase</keyword>
<comment type="caution">
    <text evidence="19">The sequence shown here is derived from an EMBL/GenBank/DDBJ whole genome shotgun (WGS) entry which is preliminary data.</text>
</comment>
<comment type="similarity">
    <text evidence="5">Belongs to the thioesterase PaaI family.</text>
</comment>
<protein>
    <recommendedName>
        <fullName evidence="16">Acyl-coenzyme A thioesterase 13</fullName>
    </recommendedName>
    <alternativeName>
        <fullName evidence="17">Hotdog-fold thioesterase superfamily member 2</fullName>
    </alternativeName>
    <alternativeName>
        <fullName evidence="18">Thioesterase superfamily member 2</fullName>
    </alternativeName>
</protein>
<reference evidence="19 20" key="1">
    <citation type="journal article" date="2020" name="Mol. Biol. Evol.">
        <title>Distinct Expression and Methylation Patterns for Genes with Different Fates following a Single Whole-Genome Duplication in Flowering Plants.</title>
        <authorList>
            <person name="Shi T."/>
            <person name="Rahmani R.S."/>
            <person name="Gugger P.F."/>
            <person name="Wang M."/>
            <person name="Li H."/>
            <person name="Zhang Y."/>
            <person name="Li Z."/>
            <person name="Wang Q."/>
            <person name="Van de Peer Y."/>
            <person name="Marchal K."/>
            <person name="Chen J."/>
        </authorList>
    </citation>
    <scope>NUCLEOTIDE SEQUENCE [LARGE SCALE GENOMIC DNA]</scope>
    <source>
        <tissue evidence="19">Leaf</tissue>
    </source>
</reference>
<dbReference type="Proteomes" id="UP000607653">
    <property type="component" value="Unassembled WGS sequence"/>
</dbReference>
<evidence type="ECO:0000256" key="2">
    <source>
        <dbReference type="ARBA" id="ARBA00004173"/>
    </source>
</evidence>
<keyword evidence="6" id="KW-0963">Cytoplasm</keyword>
<evidence type="ECO:0000256" key="15">
    <source>
        <dbReference type="ARBA" id="ARBA00064709"/>
    </source>
</evidence>
<evidence type="ECO:0000256" key="10">
    <source>
        <dbReference type="ARBA" id="ARBA00023128"/>
    </source>
</evidence>
<dbReference type="Gene3D" id="3.10.129.10">
    <property type="entry name" value="Hotdog Thioesterase"/>
    <property type="match status" value="1"/>
</dbReference>
<dbReference type="EMBL" id="DUZY01000002">
    <property type="protein sequence ID" value="DAD26631.1"/>
    <property type="molecule type" value="Genomic_DNA"/>
</dbReference>
<evidence type="ECO:0000256" key="16">
    <source>
        <dbReference type="ARBA" id="ARBA00067273"/>
    </source>
</evidence>
<evidence type="ECO:0000256" key="18">
    <source>
        <dbReference type="ARBA" id="ARBA00083956"/>
    </source>
</evidence>
<organism evidence="19 20">
    <name type="scientific">Nelumbo nucifera</name>
    <name type="common">Sacred lotus</name>
    <dbReference type="NCBI Taxonomy" id="4432"/>
    <lineage>
        <taxon>Eukaryota</taxon>
        <taxon>Viridiplantae</taxon>
        <taxon>Streptophyta</taxon>
        <taxon>Embryophyta</taxon>
        <taxon>Tracheophyta</taxon>
        <taxon>Spermatophyta</taxon>
        <taxon>Magnoliopsida</taxon>
        <taxon>Proteales</taxon>
        <taxon>Nelumbonaceae</taxon>
        <taxon>Nelumbo</taxon>
    </lineage>
</organism>
<comment type="catalytic activity">
    <reaction evidence="13">
        <text>a fatty acyl-CoA + H2O = a fatty acid + CoA + H(+)</text>
        <dbReference type="Rhea" id="RHEA:16781"/>
        <dbReference type="ChEBI" id="CHEBI:15377"/>
        <dbReference type="ChEBI" id="CHEBI:15378"/>
        <dbReference type="ChEBI" id="CHEBI:28868"/>
        <dbReference type="ChEBI" id="CHEBI:57287"/>
        <dbReference type="ChEBI" id="CHEBI:77636"/>
    </reaction>
    <physiologicalReaction direction="left-to-right" evidence="13">
        <dbReference type="Rhea" id="RHEA:16782"/>
    </physiologicalReaction>
</comment>
<keyword evidence="8" id="KW-0007">Acetylation</keyword>
<evidence type="ECO:0000256" key="6">
    <source>
        <dbReference type="ARBA" id="ARBA00022490"/>
    </source>
</evidence>
<comment type="subunit">
    <text evidence="15">Homotetramer. Interacts with PCTP.</text>
</comment>
<evidence type="ECO:0000256" key="4">
    <source>
        <dbReference type="ARBA" id="ARBA00004514"/>
    </source>
</evidence>
<dbReference type="InterPro" id="IPR029069">
    <property type="entry name" value="HotDog_dom_sf"/>
</dbReference>
<accession>A0A822Y4T9</accession>
<evidence type="ECO:0000256" key="14">
    <source>
        <dbReference type="ARBA" id="ARBA00058205"/>
    </source>
</evidence>
<gene>
    <name evidence="19" type="ORF">HUJ06_028099</name>
</gene>
<evidence type="ECO:0000256" key="11">
    <source>
        <dbReference type="ARBA" id="ARBA00023212"/>
    </source>
</evidence>
<keyword evidence="9" id="KW-0443">Lipid metabolism</keyword>
<keyword evidence="20" id="KW-1185">Reference proteome</keyword>
<dbReference type="FunFam" id="3.10.129.10:FF:000021">
    <property type="entry name" value="Acyl-coenzyme A thioesterase 13"/>
    <property type="match status" value="1"/>
</dbReference>
<dbReference type="GO" id="GO:0005634">
    <property type="term" value="C:nucleus"/>
    <property type="evidence" value="ECO:0007669"/>
    <property type="project" value="UniProtKB-SubCell"/>
</dbReference>
<evidence type="ECO:0000256" key="17">
    <source>
        <dbReference type="ARBA" id="ARBA00081533"/>
    </source>
</evidence>
<dbReference type="AlphaFoldDB" id="A0A822Y4T9"/>
<comment type="function">
    <text evidence="14">Catalyzes the hydrolysis of acyl-CoAs into free fatty acids and coenzyme A (CoASH), regulating their respective intracellular levels. Has acyl-CoA thioesterase activity towards medium (C12) and long-chain (C18) fatty acyl-CoA substrates. Can also hydrolyze 3-hydroxyphenylacetyl-CoA and 3,4-dihydroxyphenylacetyl-CoA (in vitro). May play a role in controlling adaptive thermogenesis.</text>
</comment>
<evidence type="ECO:0000256" key="3">
    <source>
        <dbReference type="ARBA" id="ARBA00004186"/>
    </source>
</evidence>
<evidence type="ECO:0000256" key="13">
    <source>
        <dbReference type="ARBA" id="ARBA00052976"/>
    </source>
</evidence>
<evidence type="ECO:0000313" key="20">
    <source>
        <dbReference type="Proteomes" id="UP000607653"/>
    </source>
</evidence>
<keyword evidence="11" id="KW-0206">Cytoskeleton</keyword>
<dbReference type="CDD" id="cd03443">
    <property type="entry name" value="PaaI_thioesterase"/>
    <property type="match status" value="1"/>
</dbReference>
<dbReference type="SUPFAM" id="SSF54637">
    <property type="entry name" value="Thioesterase/thiol ester dehydrase-isomerase"/>
    <property type="match status" value="1"/>
</dbReference>
<dbReference type="GO" id="GO:0047617">
    <property type="term" value="F:fatty acyl-CoA hydrolase activity"/>
    <property type="evidence" value="ECO:0007669"/>
    <property type="project" value="InterPro"/>
</dbReference>
<dbReference type="PANTHER" id="PTHR21660:SF8">
    <property type="entry name" value="OS02G0521700 PROTEIN"/>
    <property type="match status" value="1"/>
</dbReference>
<evidence type="ECO:0000256" key="7">
    <source>
        <dbReference type="ARBA" id="ARBA00022801"/>
    </source>
</evidence>
<dbReference type="InterPro" id="IPR039298">
    <property type="entry name" value="ACOT13"/>
</dbReference>
<name>A0A822Y4T9_NELNU</name>
<dbReference type="GO" id="GO:0005829">
    <property type="term" value="C:cytosol"/>
    <property type="evidence" value="ECO:0007669"/>
    <property type="project" value="UniProtKB-SubCell"/>
</dbReference>
<dbReference type="GO" id="GO:0005819">
    <property type="term" value="C:spindle"/>
    <property type="evidence" value="ECO:0007669"/>
    <property type="project" value="UniProtKB-SubCell"/>
</dbReference>
<proteinExistence type="inferred from homology"/>
<dbReference type="PANTHER" id="PTHR21660">
    <property type="entry name" value="THIOESTERASE SUPERFAMILY MEMBER-RELATED"/>
    <property type="match status" value="1"/>
</dbReference>
<comment type="subcellular location">
    <subcellularLocation>
        <location evidence="3">Cytoplasm</location>
        <location evidence="3">Cytoskeleton</location>
        <location evidence="3">Spindle</location>
    </subcellularLocation>
    <subcellularLocation>
        <location evidence="4">Cytoplasm</location>
        <location evidence="4">Cytosol</location>
    </subcellularLocation>
    <subcellularLocation>
        <location evidence="2">Mitochondrion</location>
    </subcellularLocation>
    <subcellularLocation>
        <location evidence="1">Nucleus</location>
    </subcellularLocation>
</comment>
<sequence length="151" mass="16178">MEKAREYLGLMTKESETASRLAVRPHHSAGDGPYENFILRGIRVDRVEPGFVSCTFKDASGNLSAGAIASLVDDVGEASVHDEDLPLKVSVDMSISILSTAKANDELEITSRALGQKGGYSGTVILFKNKVTGELIAEGRHSLYGKIPSKI</sequence>
<evidence type="ECO:0000256" key="1">
    <source>
        <dbReference type="ARBA" id="ARBA00004123"/>
    </source>
</evidence>
<keyword evidence="10" id="KW-0496">Mitochondrion</keyword>
<evidence type="ECO:0000256" key="9">
    <source>
        <dbReference type="ARBA" id="ARBA00023098"/>
    </source>
</evidence>
<evidence type="ECO:0000256" key="5">
    <source>
        <dbReference type="ARBA" id="ARBA00008324"/>
    </source>
</evidence>
<evidence type="ECO:0000256" key="8">
    <source>
        <dbReference type="ARBA" id="ARBA00022990"/>
    </source>
</evidence>
<evidence type="ECO:0000256" key="12">
    <source>
        <dbReference type="ARBA" id="ARBA00023242"/>
    </source>
</evidence>